<name>A0A395UR45_PHOVU</name>
<evidence type="ECO:0000313" key="1">
    <source>
        <dbReference type="EMBL" id="QEW36786.1"/>
    </source>
</evidence>
<dbReference type="Proteomes" id="UP000326091">
    <property type="component" value="Chromosome"/>
</dbReference>
<evidence type="ECO:0000313" key="3">
    <source>
        <dbReference type="Proteomes" id="UP000266497"/>
    </source>
</evidence>
<dbReference type="Proteomes" id="UP000266497">
    <property type="component" value="Unassembled WGS sequence"/>
</dbReference>
<dbReference type="AlphaFoldDB" id="A0A395UR45"/>
<evidence type="ECO:0000313" key="4">
    <source>
        <dbReference type="Proteomes" id="UP000326091"/>
    </source>
</evidence>
<reference evidence="1 4" key="2">
    <citation type="submission" date="2019-09" db="EMBL/GenBank/DDBJ databases">
        <title>Commensal-derived Metabolites Govern Vibrio cholerae Pathogenesis in Host.</title>
        <authorList>
            <person name="Yoon S.S."/>
            <person name="Yoon M.Y."/>
        </authorList>
    </citation>
    <scope>NUCLEOTIDE SEQUENCE [LARGE SCALE GENOMIC DNA]</scope>
    <source>
        <strain evidence="1 4">VIC01</strain>
    </source>
</reference>
<reference evidence="2 3" key="1">
    <citation type="submission" date="2018-08" db="EMBL/GenBank/DDBJ databases">
        <title>A genome reference for cultivated species of the human gut microbiota.</title>
        <authorList>
            <person name="Zou Y."/>
            <person name="Xue W."/>
            <person name="Luo G."/>
        </authorList>
    </citation>
    <scope>NUCLEOTIDE SEQUENCE [LARGE SCALE GENOMIC DNA]</scope>
    <source>
        <strain evidence="2 3">AF25-30LB</strain>
    </source>
</reference>
<dbReference type="EMBL" id="CP043529">
    <property type="protein sequence ID" value="QEW36786.1"/>
    <property type="molecule type" value="Genomic_DNA"/>
</dbReference>
<gene>
    <name evidence="2" type="ORF">DWY53_08600</name>
    <name evidence="1" type="ORF">VIC01_02348</name>
</gene>
<accession>A0A395UR45</accession>
<dbReference type="RefSeq" id="WP_005847554.1">
    <property type="nucleotide sequence ID" value="NZ_AP025232.1"/>
</dbReference>
<sequence>MKATKYINSKGLPKGAFIYKIKKDGTKSARPTFHQFCGTEKTAEEMIARLIKLNPNSKFEIA</sequence>
<organism evidence="2 3">
    <name type="scientific">Phocaeicola vulgatus</name>
    <name type="common">Bacteroides vulgatus</name>
    <dbReference type="NCBI Taxonomy" id="821"/>
    <lineage>
        <taxon>Bacteria</taxon>
        <taxon>Pseudomonadati</taxon>
        <taxon>Bacteroidota</taxon>
        <taxon>Bacteroidia</taxon>
        <taxon>Bacteroidales</taxon>
        <taxon>Bacteroidaceae</taxon>
        <taxon>Phocaeicola</taxon>
    </lineage>
</organism>
<evidence type="ECO:0000313" key="2">
    <source>
        <dbReference type="EMBL" id="RGR40468.1"/>
    </source>
</evidence>
<proteinExistence type="predicted"/>
<protein>
    <submittedName>
        <fullName evidence="2">Uncharacterized protein</fullName>
    </submittedName>
</protein>
<dbReference type="EMBL" id="QRUD01000020">
    <property type="protein sequence ID" value="RGR40468.1"/>
    <property type="molecule type" value="Genomic_DNA"/>
</dbReference>